<gene>
    <name evidence="1" type="ORF">SAMN05421847_2171</name>
</gene>
<keyword evidence="2" id="KW-1185">Reference proteome</keyword>
<dbReference type="EMBL" id="FNUS01000005">
    <property type="protein sequence ID" value="SEG39098.1"/>
    <property type="molecule type" value="Genomic_DNA"/>
</dbReference>
<dbReference type="OrthoDB" id="1262002at2"/>
<proteinExistence type="predicted"/>
<sequence>MRKLLLIFLLISGLVFGQQKTLYKAISYNNLVELYNQKLKVENEDLNGNIDRCKFIIADAKTKKDYNTEMVFDQFLIGLQEANAAADKNANFLTVYKDPTSYNFYDSKNNFVGRIYKEKLDEQIAINGDKTETYVSNYFYLSQQ</sequence>
<reference evidence="2" key="1">
    <citation type="submission" date="2016-10" db="EMBL/GenBank/DDBJ databases">
        <authorList>
            <person name="Varghese N."/>
            <person name="Submissions S."/>
        </authorList>
    </citation>
    <scope>NUCLEOTIDE SEQUENCE [LARGE SCALE GENOMIC DNA]</scope>
    <source>
        <strain evidence="2">DSM 21580</strain>
    </source>
</reference>
<dbReference type="Proteomes" id="UP000236738">
    <property type="component" value="Unassembled WGS sequence"/>
</dbReference>
<evidence type="ECO:0000313" key="2">
    <source>
        <dbReference type="Proteomes" id="UP000236738"/>
    </source>
</evidence>
<dbReference type="AlphaFoldDB" id="A0A1H5ZRH9"/>
<evidence type="ECO:0000313" key="1">
    <source>
        <dbReference type="EMBL" id="SEG39098.1"/>
    </source>
</evidence>
<dbReference type="RefSeq" id="WP_103914048.1">
    <property type="nucleotide sequence ID" value="NZ_FNUS01000005.1"/>
</dbReference>
<protein>
    <submittedName>
        <fullName evidence="1">Uncharacterized protein</fullName>
    </submittedName>
</protein>
<accession>A0A1H5ZRH9</accession>
<name>A0A1H5ZRH9_9FLAO</name>
<organism evidence="1 2">
    <name type="scientific">Halpernia humi</name>
    <dbReference type="NCBI Taxonomy" id="493375"/>
    <lineage>
        <taxon>Bacteria</taxon>
        <taxon>Pseudomonadati</taxon>
        <taxon>Bacteroidota</taxon>
        <taxon>Flavobacteriia</taxon>
        <taxon>Flavobacteriales</taxon>
        <taxon>Weeksellaceae</taxon>
        <taxon>Chryseobacterium group</taxon>
        <taxon>Halpernia</taxon>
    </lineage>
</organism>